<dbReference type="PANTHER" id="PTHR24223">
    <property type="entry name" value="ATP-BINDING CASSETTE SUB-FAMILY C"/>
    <property type="match status" value="1"/>
</dbReference>
<evidence type="ECO:0000256" key="4">
    <source>
        <dbReference type="ARBA" id="ARBA00022554"/>
    </source>
</evidence>
<evidence type="ECO:0000256" key="1">
    <source>
        <dbReference type="ARBA" id="ARBA00004128"/>
    </source>
</evidence>
<evidence type="ECO:0000259" key="15">
    <source>
        <dbReference type="PROSITE" id="PS50893"/>
    </source>
</evidence>
<dbReference type="SUPFAM" id="SSF90123">
    <property type="entry name" value="ABC transporter transmembrane region"/>
    <property type="match status" value="2"/>
</dbReference>
<dbReference type="InterPro" id="IPR050173">
    <property type="entry name" value="ABC_transporter_C-like"/>
</dbReference>
<dbReference type="FunFam" id="3.40.50.300:FF:000293">
    <property type="entry name" value="ATP binding cassette subfamily C member 1"/>
    <property type="match status" value="1"/>
</dbReference>
<organism evidence="17">
    <name type="scientific">Timema bartmani</name>
    <dbReference type="NCBI Taxonomy" id="61472"/>
    <lineage>
        <taxon>Eukaryota</taxon>
        <taxon>Metazoa</taxon>
        <taxon>Ecdysozoa</taxon>
        <taxon>Arthropoda</taxon>
        <taxon>Hexapoda</taxon>
        <taxon>Insecta</taxon>
        <taxon>Pterygota</taxon>
        <taxon>Neoptera</taxon>
        <taxon>Polyneoptera</taxon>
        <taxon>Phasmatodea</taxon>
        <taxon>Timematodea</taxon>
        <taxon>Timematoidea</taxon>
        <taxon>Timematidae</taxon>
        <taxon>Timema</taxon>
    </lineage>
</organism>
<evidence type="ECO:0000256" key="10">
    <source>
        <dbReference type="ARBA" id="ARBA00023136"/>
    </source>
</evidence>
<feature type="compositionally biased region" description="Acidic residues" evidence="13">
    <location>
        <begin position="845"/>
        <end position="858"/>
    </location>
</feature>
<dbReference type="CDD" id="cd03250">
    <property type="entry name" value="ABCC_MRP_domain1"/>
    <property type="match status" value="1"/>
</dbReference>
<dbReference type="GO" id="GO:0016887">
    <property type="term" value="F:ATP hydrolysis activity"/>
    <property type="evidence" value="ECO:0007669"/>
    <property type="project" value="InterPro"/>
</dbReference>
<dbReference type="Pfam" id="PF00664">
    <property type="entry name" value="ABC_membrane"/>
    <property type="match status" value="2"/>
</dbReference>
<feature type="transmembrane region" description="Helical" evidence="14">
    <location>
        <begin position="130"/>
        <end position="146"/>
    </location>
</feature>
<keyword evidence="9 14" id="KW-1133">Transmembrane helix</keyword>
<gene>
    <name evidence="17" type="ORF">TBIB3V08_LOCUS4338</name>
</gene>
<dbReference type="EC" id="7.6.2.3" evidence="11"/>
<dbReference type="CDD" id="cd18595">
    <property type="entry name" value="ABC_6TM_MRP1_2_3_6_D1_like"/>
    <property type="match status" value="1"/>
</dbReference>
<evidence type="ECO:0000256" key="12">
    <source>
        <dbReference type="ARBA" id="ARBA00047523"/>
    </source>
</evidence>
<feature type="domain" description="ABC transmembrane type-1" evidence="16">
    <location>
        <begin position="901"/>
        <end position="1157"/>
    </location>
</feature>
<feature type="transmembrane region" description="Helical" evidence="14">
    <location>
        <begin position="1100"/>
        <end position="1121"/>
    </location>
</feature>
<keyword evidence="6" id="KW-0677">Repeat</keyword>
<evidence type="ECO:0000256" key="2">
    <source>
        <dbReference type="ARBA" id="ARBA00009726"/>
    </source>
</evidence>
<dbReference type="SUPFAM" id="SSF52540">
    <property type="entry name" value="P-loop containing nucleoside triphosphate hydrolases"/>
    <property type="match status" value="2"/>
</dbReference>
<dbReference type="GO" id="GO:0005524">
    <property type="term" value="F:ATP binding"/>
    <property type="evidence" value="ECO:0007669"/>
    <property type="project" value="UniProtKB-KW"/>
</dbReference>
<dbReference type="EMBL" id="OD565484">
    <property type="protein sequence ID" value="CAD7441893.1"/>
    <property type="molecule type" value="Genomic_DNA"/>
</dbReference>
<evidence type="ECO:0000256" key="14">
    <source>
        <dbReference type="SAM" id="Phobius"/>
    </source>
</evidence>
<proteinExistence type="inferred from homology"/>
<dbReference type="GO" id="GO:0015431">
    <property type="term" value="F:ABC-type glutathione S-conjugate transporter activity"/>
    <property type="evidence" value="ECO:0007669"/>
    <property type="project" value="UniProtKB-EC"/>
</dbReference>
<dbReference type="SMART" id="SM00382">
    <property type="entry name" value="AAA"/>
    <property type="match status" value="2"/>
</dbReference>
<dbReference type="PROSITE" id="PS00211">
    <property type="entry name" value="ABC_TRANSPORTER_1"/>
    <property type="match status" value="2"/>
</dbReference>
<feature type="transmembrane region" description="Helical" evidence="14">
    <location>
        <begin position="949"/>
        <end position="973"/>
    </location>
</feature>
<feature type="domain" description="ABC transporter" evidence="15">
    <location>
        <begin position="570"/>
        <end position="794"/>
    </location>
</feature>
<feature type="transmembrane region" description="Helical" evidence="14">
    <location>
        <begin position="395"/>
        <end position="415"/>
    </location>
</feature>
<feature type="compositionally biased region" description="Polar residues" evidence="13">
    <location>
        <begin position="833"/>
        <end position="842"/>
    </location>
</feature>
<feature type="transmembrane region" description="Helical" evidence="14">
    <location>
        <begin position="69"/>
        <end position="88"/>
    </location>
</feature>
<feature type="transmembrane region" description="Helical" evidence="14">
    <location>
        <begin position="166"/>
        <end position="186"/>
    </location>
</feature>
<dbReference type="InterPro" id="IPR036640">
    <property type="entry name" value="ABC1_TM_sf"/>
</dbReference>
<feature type="domain" description="ABC transmembrane type-1" evidence="16">
    <location>
        <begin position="266"/>
        <end position="538"/>
    </location>
</feature>
<evidence type="ECO:0000256" key="8">
    <source>
        <dbReference type="ARBA" id="ARBA00022840"/>
    </source>
</evidence>
<evidence type="ECO:0000259" key="16">
    <source>
        <dbReference type="PROSITE" id="PS50929"/>
    </source>
</evidence>
<dbReference type="PROSITE" id="PS50929">
    <property type="entry name" value="ABC_TM1F"/>
    <property type="match status" value="2"/>
</dbReference>
<protein>
    <recommendedName>
        <fullName evidence="11">ABC-type glutathione-S-conjugate transporter</fullName>
        <ecNumber evidence="11">7.6.2.3</ecNumber>
    </recommendedName>
</protein>
<dbReference type="InterPro" id="IPR011527">
    <property type="entry name" value="ABC1_TM_dom"/>
</dbReference>
<evidence type="ECO:0000256" key="7">
    <source>
        <dbReference type="ARBA" id="ARBA00022741"/>
    </source>
</evidence>
<dbReference type="InterPro" id="IPR003593">
    <property type="entry name" value="AAA+_ATPase"/>
</dbReference>
<keyword evidence="10 14" id="KW-0472">Membrane</keyword>
<feature type="transmembrane region" description="Helical" evidence="14">
    <location>
        <begin position="899"/>
        <end position="921"/>
    </location>
</feature>
<keyword evidence="8" id="KW-0067">ATP-binding</keyword>
<feature type="region of interest" description="Disordered" evidence="13">
    <location>
        <begin position="833"/>
        <end position="859"/>
    </location>
</feature>
<feature type="transmembrane region" description="Helical" evidence="14">
    <location>
        <begin position="473"/>
        <end position="500"/>
    </location>
</feature>
<evidence type="ECO:0000256" key="3">
    <source>
        <dbReference type="ARBA" id="ARBA00022448"/>
    </source>
</evidence>
<reference evidence="17" key="1">
    <citation type="submission" date="2020-11" db="EMBL/GenBank/DDBJ databases">
        <authorList>
            <person name="Tran Van P."/>
        </authorList>
    </citation>
    <scope>NUCLEOTIDE SEQUENCE</scope>
</reference>
<feature type="domain" description="ABC transporter" evidence="15">
    <location>
        <begin position="1196"/>
        <end position="1428"/>
    </location>
</feature>
<dbReference type="CDD" id="cd03244">
    <property type="entry name" value="ABCC_MRP_domain2"/>
    <property type="match status" value="1"/>
</dbReference>
<evidence type="ECO:0000256" key="5">
    <source>
        <dbReference type="ARBA" id="ARBA00022692"/>
    </source>
</evidence>
<name>A0A7R9HZH2_9NEOP</name>
<evidence type="ECO:0000256" key="9">
    <source>
        <dbReference type="ARBA" id="ARBA00022989"/>
    </source>
</evidence>
<feature type="transmembrane region" description="Helical" evidence="14">
    <location>
        <begin position="30"/>
        <end position="49"/>
    </location>
</feature>
<keyword evidence="3" id="KW-0813">Transport</keyword>
<dbReference type="GO" id="GO:0005774">
    <property type="term" value="C:vacuolar membrane"/>
    <property type="evidence" value="ECO:0007669"/>
    <property type="project" value="UniProtKB-SubCell"/>
</dbReference>
<comment type="similarity">
    <text evidence="2">Belongs to the ABC transporter superfamily. ABCC family. Conjugate transporter (TC 3.A.1.208) subfamily.</text>
</comment>
<feature type="transmembrane region" description="Helical" evidence="14">
    <location>
        <begin position="292"/>
        <end position="311"/>
    </location>
</feature>
<feature type="transmembrane region" description="Helical" evidence="14">
    <location>
        <begin position="266"/>
        <end position="286"/>
    </location>
</feature>
<accession>A0A7R9HZH2</accession>
<dbReference type="PROSITE" id="PS50893">
    <property type="entry name" value="ABC_TRANSPORTER_2"/>
    <property type="match status" value="2"/>
</dbReference>
<dbReference type="Pfam" id="PF24357">
    <property type="entry name" value="TMD0_ABC"/>
    <property type="match status" value="1"/>
</dbReference>
<dbReference type="InterPro" id="IPR017871">
    <property type="entry name" value="ABC_transporter-like_CS"/>
</dbReference>
<dbReference type="PANTHER" id="PTHR24223:SF443">
    <property type="entry name" value="MULTIDRUG-RESISTANCE LIKE PROTEIN 1, ISOFORM I"/>
    <property type="match status" value="1"/>
</dbReference>
<keyword evidence="7" id="KW-0547">Nucleotide-binding</keyword>
<evidence type="ECO:0000313" key="17">
    <source>
        <dbReference type="EMBL" id="CAD7441893.1"/>
    </source>
</evidence>
<keyword evidence="4" id="KW-0926">Vacuole</keyword>
<dbReference type="InterPro" id="IPR056227">
    <property type="entry name" value="TMD0_ABC"/>
</dbReference>
<keyword evidence="5 14" id="KW-0812">Transmembrane</keyword>
<comment type="subcellular location">
    <subcellularLocation>
        <location evidence="1">Vacuole membrane</location>
        <topology evidence="1">Multi-pass membrane protein</topology>
    </subcellularLocation>
</comment>
<dbReference type="InterPro" id="IPR003439">
    <property type="entry name" value="ABC_transporter-like_ATP-bd"/>
</dbReference>
<evidence type="ECO:0000256" key="11">
    <source>
        <dbReference type="ARBA" id="ARBA00024220"/>
    </source>
</evidence>
<comment type="catalytic activity">
    <reaction evidence="12">
        <text>leukotriene C4(in) + ATP + H2O = leukotriene C4(out) + ADP + phosphate + H(+)</text>
        <dbReference type="Rhea" id="RHEA:38963"/>
        <dbReference type="ChEBI" id="CHEBI:15377"/>
        <dbReference type="ChEBI" id="CHEBI:15378"/>
        <dbReference type="ChEBI" id="CHEBI:30616"/>
        <dbReference type="ChEBI" id="CHEBI:43474"/>
        <dbReference type="ChEBI" id="CHEBI:57973"/>
        <dbReference type="ChEBI" id="CHEBI:456216"/>
    </reaction>
    <physiologicalReaction direction="left-to-right" evidence="12">
        <dbReference type="Rhea" id="RHEA:38964"/>
    </physiologicalReaction>
</comment>
<dbReference type="Gene3D" id="1.20.1560.10">
    <property type="entry name" value="ABC transporter type 1, transmembrane domain"/>
    <property type="match status" value="3"/>
</dbReference>
<dbReference type="InterPro" id="IPR027417">
    <property type="entry name" value="P-loop_NTPase"/>
</dbReference>
<feature type="transmembrane region" description="Helical" evidence="14">
    <location>
        <begin position="370"/>
        <end position="389"/>
    </location>
</feature>
<dbReference type="Gene3D" id="3.40.50.300">
    <property type="entry name" value="P-loop containing nucleotide triphosphate hydrolases"/>
    <property type="match status" value="2"/>
</dbReference>
<feature type="transmembrane region" description="Helical" evidence="14">
    <location>
        <begin position="100"/>
        <end position="118"/>
    </location>
</feature>
<dbReference type="GO" id="GO:0000323">
    <property type="term" value="C:lytic vacuole"/>
    <property type="evidence" value="ECO:0007669"/>
    <property type="project" value="UniProtKB-ARBA"/>
</dbReference>
<evidence type="ECO:0000256" key="6">
    <source>
        <dbReference type="ARBA" id="ARBA00022737"/>
    </source>
</evidence>
<sequence>MQGYGSVEKDANLTWYTEDPDVTKCFQKTALVWFPCLFLWLFTPLEYYYMCCSKSRDIPWNWYNGSKMVLTILLVLLSAGELGAYIYHSFHGHETYPVDYITPAIKIVTLMLTLALSVKNKCKGLQSSGLLFLFWFFLVLCGIPQFREEIRTFVQTDGDMKQIFRFIMYLMYYIIITTMFLLNFFADSQPKYSEYLPVENPCPELGASFLSRLFFSWLDPLVWKGYRNPLKSADLWSLNPEDTSGEIVPVFNKHWEATKLRENKQVSIFLSQKMSMIVVFIIQFVTSDEPLWKGYLYAVLMLATASVQTLIQAQYFNRVFGTGLRVRTALMTAIYRKALFLSNSARQQSTVGEIVNLLTVDTQRFLDPSYLIMFFSAPLQFVLALYFLWDILGPSVLAGVGVMIFLIPVNGFIANKAKSLQILQMKSKDKRVKLMNEILNGIKVLKLYAWEPSFERRILQIRNKEMDVMKQSAYLSAGTSFVFSCSPFLVAFVSFATFVLVDENNILDAPTVFVSLTLFNIIRMPLSLMSNYVTAVIQANVSIQRINTFMNAEEVQPDIVSQDQSQEHPMSIENGLFCWNEDGPPILKNIDLHVPQGALVAVIGVVGSGKSSLASAFLGEMYKLSGRVNIKGSVAYASQQAWIQNATLRDNILFGKKLDERFYARVLEACALKPDLDILPAGDQTEIGERGINLSGGQKQRVSLARTVYNGADIYLLDDPLSAVDSHVSKHIFHNVIGPTGILRNKTRVLMTHSITFLHEVDLIVVLRDGEVSETGSYKELLARKGAFSQFLLQHIQDIATGDNELKHIKEELESSTSAEETLKKLDRTISLLSNRSDSGPTPQEGDESLTENPEEGEEIKLVERNSPSKKLIQAEKAETGNVRWPVYSHYLRCIGLQLSVATLLFNIVFQIFSIGSNVWLSEWSKNVNMQKNNTSGGVEISRNVFLSVYAALGFGQVVSVCVATLTISIGTLNAAVAMHAKMLSNVLRLPQAMFDTTPIGRILSRFSGDVNSIDIALPNVLRLWIPTVCRCFYIATSRQLKRLESISRSPIVSHFGESIIGAPIIRAYGVSQDFLKEAERRVDFNQACYYPSIIANRWLAVRLEIIGSIIIFFASLFAVLGRESMDPGLVGLSVSYALQITQTLQWLVRSSSDVETNIVAVERIKEYQEYKQEAAWELNNRLVSEDWPTHGVLEFRDYQLRYREDLDLVLNGINFTLQSGEKVGIVGRTGAGKSSLTLALFRIVEAAGGTILIDGVDISTMGLHTLRSRLTVIPQDPVLFCGSLRNNLDPTGRLSDQELITALRHAGLSEFVRGLPGGLSHEVTEGGENLSAGQRQLICLARALLRKTKILILDEATAAVDLETDDWIQKTIRSEFEACTVLTIAHRLNTVLDSNRVIVLDKGHVIECDPPNKLLKDETSLFYGMVKDAGLI</sequence>
<evidence type="ECO:0000256" key="13">
    <source>
        <dbReference type="SAM" id="MobiDB-lite"/>
    </source>
</evidence>
<dbReference type="CDD" id="cd18603">
    <property type="entry name" value="ABC_6TM_MRP1_2_3_6_D2_like"/>
    <property type="match status" value="1"/>
</dbReference>
<dbReference type="FunFam" id="3.40.50.300:FF:000074">
    <property type="entry name" value="Multidrug resistance-associated protein 5 isoform 1"/>
    <property type="match status" value="1"/>
</dbReference>
<dbReference type="Pfam" id="PF00005">
    <property type="entry name" value="ABC_tran"/>
    <property type="match status" value="2"/>
</dbReference>
<dbReference type="FunFam" id="1.20.1560.10:FF:000020">
    <property type="entry name" value="ABC metal ion transporter"/>
    <property type="match status" value="1"/>
</dbReference>